<feature type="domain" description="DUF397" evidence="1">
    <location>
        <begin position="16"/>
        <end position="69"/>
    </location>
</feature>
<dbReference type="Pfam" id="PF04149">
    <property type="entry name" value="DUF397"/>
    <property type="match status" value="1"/>
</dbReference>
<dbReference type="InterPro" id="IPR007278">
    <property type="entry name" value="DUF397"/>
</dbReference>
<keyword evidence="3" id="KW-1185">Reference proteome</keyword>
<evidence type="ECO:0000313" key="3">
    <source>
        <dbReference type="Proteomes" id="UP000555564"/>
    </source>
</evidence>
<proteinExistence type="predicted"/>
<dbReference type="RefSeq" id="WP_184978771.1">
    <property type="nucleotide sequence ID" value="NZ_BAAALO010000055.1"/>
</dbReference>
<gene>
    <name evidence="2" type="ORF">BJ992_001017</name>
</gene>
<sequence length="73" mass="7848">MTPNCPSQDTCDLATLRWRKSSASAAEGDCVEIADIPSGGKAIRDSKHLGTMPLRLTDAVWSAFRQAVRSGEL</sequence>
<comment type="caution">
    <text evidence="2">The sequence shown here is derived from an EMBL/GenBank/DDBJ whole genome shotgun (WGS) entry which is preliminary data.</text>
</comment>
<dbReference type="AlphaFoldDB" id="A0A7X0IAG4"/>
<organism evidence="2 3">
    <name type="scientific">Sphaerisporangium rubeum</name>
    <dbReference type="NCBI Taxonomy" id="321317"/>
    <lineage>
        <taxon>Bacteria</taxon>
        <taxon>Bacillati</taxon>
        <taxon>Actinomycetota</taxon>
        <taxon>Actinomycetes</taxon>
        <taxon>Streptosporangiales</taxon>
        <taxon>Streptosporangiaceae</taxon>
        <taxon>Sphaerisporangium</taxon>
    </lineage>
</organism>
<dbReference type="EMBL" id="JACHIU010000001">
    <property type="protein sequence ID" value="MBB6471586.1"/>
    <property type="molecule type" value="Genomic_DNA"/>
</dbReference>
<evidence type="ECO:0000259" key="1">
    <source>
        <dbReference type="Pfam" id="PF04149"/>
    </source>
</evidence>
<reference evidence="2 3" key="1">
    <citation type="submission" date="2020-08" db="EMBL/GenBank/DDBJ databases">
        <title>Sequencing the genomes of 1000 actinobacteria strains.</title>
        <authorList>
            <person name="Klenk H.-P."/>
        </authorList>
    </citation>
    <scope>NUCLEOTIDE SEQUENCE [LARGE SCALE GENOMIC DNA]</scope>
    <source>
        <strain evidence="2 3">DSM 44936</strain>
    </source>
</reference>
<dbReference type="Proteomes" id="UP000555564">
    <property type="component" value="Unassembled WGS sequence"/>
</dbReference>
<protein>
    <recommendedName>
        <fullName evidence="1">DUF397 domain-containing protein</fullName>
    </recommendedName>
</protein>
<name>A0A7X0IAG4_9ACTN</name>
<accession>A0A7X0IAG4</accession>
<evidence type="ECO:0000313" key="2">
    <source>
        <dbReference type="EMBL" id="MBB6471586.1"/>
    </source>
</evidence>